<keyword evidence="3" id="KW-1185">Reference proteome</keyword>
<evidence type="ECO:0000313" key="3">
    <source>
        <dbReference type="Proteomes" id="UP000287033"/>
    </source>
</evidence>
<dbReference type="Proteomes" id="UP000287033">
    <property type="component" value="Unassembled WGS sequence"/>
</dbReference>
<feature type="non-terminal residue" evidence="2">
    <location>
        <position position="56"/>
    </location>
</feature>
<feature type="region of interest" description="Disordered" evidence="1">
    <location>
        <begin position="1"/>
        <end position="56"/>
    </location>
</feature>
<proteinExistence type="predicted"/>
<evidence type="ECO:0000313" key="2">
    <source>
        <dbReference type="EMBL" id="GCC45864.1"/>
    </source>
</evidence>
<comment type="caution">
    <text evidence="2">The sequence shown here is derived from an EMBL/GenBank/DDBJ whole genome shotgun (WGS) entry which is preliminary data.</text>
</comment>
<name>A0A401TT87_CHIPU</name>
<dbReference type="EMBL" id="BEZZ01179224">
    <property type="protein sequence ID" value="GCC45864.1"/>
    <property type="molecule type" value="Genomic_DNA"/>
</dbReference>
<accession>A0A401TT87</accession>
<sequence>MGETEVSRNADWEKRTEKLRNTPPWEHECVPEESREGHGHLNLRQMSPELFADGTP</sequence>
<protein>
    <submittedName>
        <fullName evidence="2">Uncharacterized protein</fullName>
    </submittedName>
</protein>
<feature type="compositionally biased region" description="Basic and acidic residues" evidence="1">
    <location>
        <begin position="1"/>
        <end position="39"/>
    </location>
</feature>
<organism evidence="2 3">
    <name type="scientific">Chiloscyllium punctatum</name>
    <name type="common">Brownbanded bambooshark</name>
    <name type="synonym">Hemiscyllium punctatum</name>
    <dbReference type="NCBI Taxonomy" id="137246"/>
    <lineage>
        <taxon>Eukaryota</taxon>
        <taxon>Metazoa</taxon>
        <taxon>Chordata</taxon>
        <taxon>Craniata</taxon>
        <taxon>Vertebrata</taxon>
        <taxon>Chondrichthyes</taxon>
        <taxon>Elasmobranchii</taxon>
        <taxon>Galeomorphii</taxon>
        <taxon>Galeoidea</taxon>
        <taxon>Orectolobiformes</taxon>
        <taxon>Hemiscylliidae</taxon>
        <taxon>Chiloscyllium</taxon>
    </lineage>
</organism>
<evidence type="ECO:0000256" key="1">
    <source>
        <dbReference type="SAM" id="MobiDB-lite"/>
    </source>
</evidence>
<reference evidence="2 3" key="1">
    <citation type="journal article" date="2018" name="Nat. Ecol. Evol.">
        <title>Shark genomes provide insights into elasmobranch evolution and the origin of vertebrates.</title>
        <authorList>
            <person name="Hara Y"/>
            <person name="Yamaguchi K"/>
            <person name="Onimaru K"/>
            <person name="Kadota M"/>
            <person name="Koyanagi M"/>
            <person name="Keeley SD"/>
            <person name="Tatsumi K"/>
            <person name="Tanaka K"/>
            <person name="Motone F"/>
            <person name="Kageyama Y"/>
            <person name="Nozu R"/>
            <person name="Adachi N"/>
            <person name="Nishimura O"/>
            <person name="Nakagawa R"/>
            <person name="Tanegashima C"/>
            <person name="Kiyatake I"/>
            <person name="Matsumoto R"/>
            <person name="Murakumo K"/>
            <person name="Nishida K"/>
            <person name="Terakita A"/>
            <person name="Kuratani S"/>
            <person name="Sato K"/>
            <person name="Hyodo S Kuraku.S."/>
        </authorList>
    </citation>
    <scope>NUCLEOTIDE SEQUENCE [LARGE SCALE GENOMIC DNA]</scope>
</reference>
<gene>
    <name evidence="2" type="ORF">chiPu_0030281</name>
</gene>
<dbReference type="AlphaFoldDB" id="A0A401TT87"/>